<protein>
    <recommendedName>
        <fullName evidence="3">KOW motif-containing protein</fullName>
    </recommendedName>
</protein>
<dbReference type="EMBL" id="FOLQ01000008">
    <property type="protein sequence ID" value="SFD91870.1"/>
    <property type="molecule type" value="Genomic_DNA"/>
</dbReference>
<dbReference type="Proteomes" id="UP000198598">
    <property type="component" value="Unassembled WGS sequence"/>
</dbReference>
<evidence type="ECO:0000313" key="1">
    <source>
        <dbReference type="EMBL" id="SFD91870.1"/>
    </source>
</evidence>
<dbReference type="AlphaFoldDB" id="A0A1I1WFL1"/>
<sequence length="60" mass="6962">MANEINIGDRVEVTSIQKGGFFIGRYQATVIYRISRNRIKVRDDMDGEYTVYFTNVKKLA</sequence>
<gene>
    <name evidence="1" type="ORF">SAMN05216167_108192</name>
</gene>
<dbReference type="RefSeq" id="WP_093829592.1">
    <property type="nucleotide sequence ID" value="NZ_FOLQ01000008.1"/>
</dbReference>
<proteinExistence type="predicted"/>
<keyword evidence="2" id="KW-1185">Reference proteome</keyword>
<evidence type="ECO:0008006" key="3">
    <source>
        <dbReference type="Google" id="ProtNLM"/>
    </source>
</evidence>
<reference evidence="1 2" key="1">
    <citation type="submission" date="2016-10" db="EMBL/GenBank/DDBJ databases">
        <authorList>
            <person name="de Groot N.N."/>
        </authorList>
    </citation>
    <scope>NUCLEOTIDE SEQUENCE [LARGE SCALE GENOMIC DNA]</scope>
    <source>
        <strain evidence="1 2">DSM 26130</strain>
    </source>
</reference>
<evidence type="ECO:0000313" key="2">
    <source>
        <dbReference type="Proteomes" id="UP000198598"/>
    </source>
</evidence>
<accession>A0A1I1WFL1</accession>
<name>A0A1I1WFL1_9BACT</name>
<organism evidence="1 2">
    <name type="scientific">Spirosoma endophyticum</name>
    <dbReference type="NCBI Taxonomy" id="662367"/>
    <lineage>
        <taxon>Bacteria</taxon>
        <taxon>Pseudomonadati</taxon>
        <taxon>Bacteroidota</taxon>
        <taxon>Cytophagia</taxon>
        <taxon>Cytophagales</taxon>
        <taxon>Cytophagaceae</taxon>
        <taxon>Spirosoma</taxon>
    </lineage>
</organism>